<dbReference type="KEGG" id="cpra:CPter91_3138"/>
<dbReference type="Proteomes" id="UP000074561">
    <property type="component" value="Chromosome"/>
</dbReference>
<dbReference type="AlphaFoldDB" id="A0A127Q620"/>
<accession>A0A127Q620</accession>
<feature type="transmembrane region" description="Helical" evidence="1">
    <location>
        <begin position="74"/>
        <end position="93"/>
    </location>
</feature>
<evidence type="ECO:0000313" key="2">
    <source>
        <dbReference type="EMBL" id="AMP05473.1"/>
    </source>
</evidence>
<reference evidence="2 3" key="1">
    <citation type="submission" date="2015-11" db="EMBL/GenBank/DDBJ databases">
        <title>Exploring the genomic traits of fungus-feeding bacterial genus Collimonas.</title>
        <authorList>
            <person name="Song C."/>
            <person name="Schmidt R."/>
            <person name="de Jager V."/>
            <person name="Krzyzanowska D."/>
            <person name="Jongedijk E."/>
            <person name="Cankar K."/>
            <person name="Beekwilder J."/>
            <person name="van Veen A."/>
            <person name="de Boer W."/>
            <person name="van Veen J.A."/>
            <person name="Garbeva P."/>
        </authorList>
    </citation>
    <scope>NUCLEOTIDE SEQUENCE [LARGE SCALE GENOMIC DNA]</scope>
    <source>
        <strain evidence="2 3">Ter91</strain>
    </source>
</reference>
<keyword evidence="1" id="KW-1133">Transmembrane helix</keyword>
<proteinExistence type="predicted"/>
<evidence type="ECO:0000313" key="3">
    <source>
        <dbReference type="Proteomes" id="UP000074561"/>
    </source>
</evidence>
<dbReference type="PATRIC" id="fig|279113.9.peg.3102"/>
<gene>
    <name evidence="2" type="ORF">CPter91_3138</name>
</gene>
<sequence>MDVQQYVATFFAGAFLCNCISHLSCGLRGEPFPTPFAKPRGVGDSSPLMNFLWGLANLLIGAALYKAYPFAFGFNPGCALFFAGFLVLGLYLARHFGAVRRNKNQA</sequence>
<name>A0A127Q620_9BURK</name>
<dbReference type="STRING" id="279113.CPter91_3138"/>
<protein>
    <submittedName>
        <fullName evidence="2">Putative membrane protein</fullName>
    </submittedName>
</protein>
<feature type="transmembrane region" description="Helical" evidence="1">
    <location>
        <begin position="6"/>
        <end position="27"/>
    </location>
</feature>
<dbReference type="OrthoDB" id="963535at2"/>
<dbReference type="RefSeq" id="WP_061941445.1">
    <property type="nucleotide sequence ID" value="NZ_CP013234.1"/>
</dbReference>
<feature type="transmembrane region" description="Helical" evidence="1">
    <location>
        <begin position="48"/>
        <end position="68"/>
    </location>
</feature>
<keyword evidence="1" id="KW-0472">Membrane</keyword>
<evidence type="ECO:0000256" key="1">
    <source>
        <dbReference type="SAM" id="Phobius"/>
    </source>
</evidence>
<keyword evidence="1" id="KW-0812">Transmembrane</keyword>
<organism evidence="2 3">
    <name type="scientific">Collimonas pratensis</name>
    <dbReference type="NCBI Taxonomy" id="279113"/>
    <lineage>
        <taxon>Bacteria</taxon>
        <taxon>Pseudomonadati</taxon>
        <taxon>Pseudomonadota</taxon>
        <taxon>Betaproteobacteria</taxon>
        <taxon>Burkholderiales</taxon>
        <taxon>Oxalobacteraceae</taxon>
        <taxon>Collimonas</taxon>
    </lineage>
</organism>
<dbReference type="EMBL" id="CP013234">
    <property type="protein sequence ID" value="AMP05473.1"/>
    <property type="molecule type" value="Genomic_DNA"/>
</dbReference>